<evidence type="ECO:0008006" key="3">
    <source>
        <dbReference type="Google" id="ProtNLM"/>
    </source>
</evidence>
<keyword evidence="2" id="KW-1185">Reference proteome</keyword>
<evidence type="ECO:0000313" key="1">
    <source>
        <dbReference type="EMBL" id="PZW49103.1"/>
    </source>
</evidence>
<dbReference type="EMBL" id="QKYU01000003">
    <property type="protein sequence ID" value="PZW49103.1"/>
    <property type="molecule type" value="Genomic_DNA"/>
</dbReference>
<dbReference type="AlphaFoldDB" id="A0A2W7ITB2"/>
<comment type="caution">
    <text evidence="1">The sequence shown here is derived from an EMBL/GenBank/DDBJ whole genome shotgun (WGS) entry which is preliminary data.</text>
</comment>
<accession>A0A2W7ITB2</accession>
<dbReference type="PROSITE" id="PS51257">
    <property type="entry name" value="PROKAR_LIPOPROTEIN"/>
    <property type="match status" value="1"/>
</dbReference>
<sequence length="98" mass="10164">MRLSRPGLVAAGLLVASCAPPPPDYSITPGTDGNFRITLSAEGPAARCRAEVLRLAREESARRGMPGGVIDDTGMAVTAARGRCTAELTVSTLGAWPR</sequence>
<proteinExistence type="predicted"/>
<reference evidence="1 2" key="1">
    <citation type="submission" date="2018-06" db="EMBL/GenBank/DDBJ databases">
        <title>Genomic Encyclopedia of Archaeal and Bacterial Type Strains, Phase II (KMG-II): from individual species to whole genera.</title>
        <authorList>
            <person name="Goeker M."/>
        </authorList>
    </citation>
    <scope>NUCLEOTIDE SEQUENCE [LARGE SCALE GENOMIC DNA]</scope>
    <source>
        <strain evidence="1 2">DSM 24525</strain>
    </source>
</reference>
<evidence type="ECO:0000313" key="2">
    <source>
        <dbReference type="Proteomes" id="UP000249688"/>
    </source>
</evidence>
<name>A0A2W7ITB2_9PROT</name>
<dbReference type="Proteomes" id="UP000249688">
    <property type="component" value="Unassembled WGS sequence"/>
</dbReference>
<protein>
    <recommendedName>
        <fullName evidence="3">Lipoprotein</fullName>
    </recommendedName>
</protein>
<organism evidence="1 2">
    <name type="scientific">Humitalea rosea</name>
    <dbReference type="NCBI Taxonomy" id="990373"/>
    <lineage>
        <taxon>Bacteria</taxon>
        <taxon>Pseudomonadati</taxon>
        <taxon>Pseudomonadota</taxon>
        <taxon>Alphaproteobacteria</taxon>
        <taxon>Acetobacterales</taxon>
        <taxon>Roseomonadaceae</taxon>
        <taxon>Humitalea</taxon>
    </lineage>
</organism>
<dbReference type="RefSeq" id="WP_146422701.1">
    <property type="nucleotide sequence ID" value="NZ_QKYU01000003.1"/>
</dbReference>
<gene>
    <name evidence="1" type="ORF">C8P66_103129</name>
</gene>